<dbReference type="RefSeq" id="WP_012639704.1">
    <property type="nucleotide sequence ID" value="NC_011901.1"/>
</dbReference>
<proteinExistence type="predicted"/>
<dbReference type="eggNOG" id="ENOG5034BET">
    <property type="taxonomic scope" value="Bacteria"/>
</dbReference>
<evidence type="ECO:0000313" key="2">
    <source>
        <dbReference type="Proteomes" id="UP000002383"/>
    </source>
</evidence>
<dbReference type="AlphaFoldDB" id="B8GQL8"/>
<gene>
    <name evidence="1" type="ordered locus">Tgr7_3173</name>
</gene>
<reference evidence="1 2" key="1">
    <citation type="journal article" date="2011" name="Stand. Genomic Sci.">
        <title>Complete genome sequence of 'Thioalkalivibrio sulfidophilus' HL-EbGr7.</title>
        <authorList>
            <person name="Muyzer G."/>
            <person name="Sorokin D.Y."/>
            <person name="Mavromatis K."/>
            <person name="Lapidus A."/>
            <person name="Clum A."/>
            <person name="Ivanova N."/>
            <person name="Pati A."/>
            <person name="d'Haeseleer P."/>
            <person name="Woyke T."/>
            <person name="Kyrpides N.C."/>
        </authorList>
    </citation>
    <scope>NUCLEOTIDE SEQUENCE [LARGE SCALE GENOMIC DNA]</scope>
    <source>
        <strain evidence="1 2">HL-EbGR7</strain>
    </source>
</reference>
<dbReference type="Proteomes" id="UP000002383">
    <property type="component" value="Chromosome"/>
</dbReference>
<evidence type="ECO:0000313" key="1">
    <source>
        <dbReference type="EMBL" id="ACL74242.1"/>
    </source>
</evidence>
<dbReference type="STRING" id="396588.Tgr7_3173"/>
<dbReference type="EMBL" id="CP001339">
    <property type="protein sequence ID" value="ACL74242.1"/>
    <property type="molecule type" value="Genomic_DNA"/>
</dbReference>
<organism evidence="1 2">
    <name type="scientific">Thioalkalivibrio sulfidiphilus (strain HL-EbGR7)</name>
    <dbReference type="NCBI Taxonomy" id="396588"/>
    <lineage>
        <taxon>Bacteria</taxon>
        <taxon>Pseudomonadati</taxon>
        <taxon>Pseudomonadota</taxon>
        <taxon>Gammaproteobacteria</taxon>
        <taxon>Chromatiales</taxon>
        <taxon>Ectothiorhodospiraceae</taxon>
        <taxon>Thioalkalivibrio</taxon>
    </lineage>
</organism>
<dbReference type="HOGENOM" id="CLU_2060378_0_0_6"/>
<accession>B8GQL8</accession>
<protein>
    <submittedName>
        <fullName evidence="1">Uncharacterized protein</fullName>
    </submittedName>
</protein>
<name>B8GQL8_THISH</name>
<sequence length="119" mass="13562">MSFIRIFPLQEIEHAADEHFGKSQPARCHATDRFDAREFYLNVDEIAAFEECPLYLISEQETDALVNGIRIRLRSGARFVIPDDPEDEEASFLALLGRALKGEIVEMEFSRYLGSLAKP</sequence>
<dbReference type="OrthoDB" id="9255820at2"/>
<dbReference type="KEGG" id="tgr:Tgr7_3173"/>
<keyword evidence="2" id="KW-1185">Reference proteome</keyword>